<keyword evidence="1" id="KW-1133">Transmembrane helix</keyword>
<sequence length="50" mass="4967">MESIVKFIVLAAVAGAAIKAAGKAGAKLGIPAIAVPAIAGVLYTYAKKLR</sequence>
<evidence type="ECO:0000256" key="1">
    <source>
        <dbReference type="SAM" id="Phobius"/>
    </source>
</evidence>
<dbReference type="AlphaFoldDB" id="A0A6V8KYX6"/>
<evidence type="ECO:0000313" key="3">
    <source>
        <dbReference type="Proteomes" id="UP000482960"/>
    </source>
</evidence>
<name>A0A6V8KYX6_9ACTN</name>
<accession>A0A6V8KYX6</accession>
<keyword evidence="1" id="KW-0812">Transmembrane</keyword>
<dbReference type="Proteomes" id="UP000482960">
    <property type="component" value="Unassembled WGS sequence"/>
</dbReference>
<feature type="transmembrane region" description="Helical" evidence="1">
    <location>
        <begin position="30"/>
        <end position="46"/>
    </location>
</feature>
<organism evidence="2 3">
    <name type="scientific">Phytohabitans rumicis</name>
    <dbReference type="NCBI Taxonomy" id="1076125"/>
    <lineage>
        <taxon>Bacteria</taxon>
        <taxon>Bacillati</taxon>
        <taxon>Actinomycetota</taxon>
        <taxon>Actinomycetes</taxon>
        <taxon>Micromonosporales</taxon>
        <taxon>Micromonosporaceae</taxon>
    </lineage>
</organism>
<reference evidence="2 3" key="2">
    <citation type="submission" date="2020-03" db="EMBL/GenBank/DDBJ databases">
        <authorList>
            <person name="Ichikawa N."/>
            <person name="Kimura A."/>
            <person name="Kitahashi Y."/>
            <person name="Uohara A."/>
        </authorList>
    </citation>
    <scope>NUCLEOTIDE SEQUENCE [LARGE SCALE GENOMIC DNA]</scope>
    <source>
        <strain evidence="2 3">NBRC 108638</strain>
    </source>
</reference>
<comment type="caution">
    <text evidence="2">The sequence shown here is derived from an EMBL/GenBank/DDBJ whole genome shotgun (WGS) entry which is preliminary data.</text>
</comment>
<keyword evidence="1" id="KW-0472">Membrane</keyword>
<evidence type="ECO:0000313" key="2">
    <source>
        <dbReference type="EMBL" id="GFJ90312.1"/>
    </source>
</evidence>
<gene>
    <name evidence="2" type="ORF">Prum_039540</name>
</gene>
<dbReference type="EMBL" id="BLPG01000001">
    <property type="protein sequence ID" value="GFJ90312.1"/>
    <property type="molecule type" value="Genomic_DNA"/>
</dbReference>
<keyword evidence="3" id="KW-1185">Reference proteome</keyword>
<protein>
    <submittedName>
        <fullName evidence="2">Uncharacterized protein</fullName>
    </submittedName>
</protein>
<reference evidence="2 3" key="1">
    <citation type="submission" date="2020-03" db="EMBL/GenBank/DDBJ databases">
        <title>Whole genome shotgun sequence of Phytohabitans rumicis NBRC 108638.</title>
        <authorList>
            <person name="Komaki H."/>
            <person name="Tamura T."/>
        </authorList>
    </citation>
    <scope>NUCLEOTIDE SEQUENCE [LARGE SCALE GENOMIC DNA]</scope>
    <source>
        <strain evidence="2 3">NBRC 108638</strain>
    </source>
</reference>
<proteinExistence type="predicted"/>